<dbReference type="AlphaFoldDB" id="A0AAD7V497"/>
<sequence>MSISSLHVHTESDAIHLYTGENMIPNSSYVLRGHVELNVRRPVRIRQISVQFKGTVHNVISNELIQHHQDISANSDFWPITIVSKQSTAIFERMSRFAVSTALGYALSNQKIVRERVDLLPSPPSADAATTARIEPGVSRWPFAIEIDHPEQLLPSLLLPRHTIRYDLIVHVQLASLRDKITQRKLRITKPIHVLCHAYPSLHILDFQPRVRYRGCREGHMRYEVSMVKFVPLKQKLRLVCHFFPLCPEARISTIAMLIEQNELFPLRTGNIKEHETIPPHMYVSKTHKPIVKEYAVKDDDTLEYLPFDLDVASPYIAQDVDTQSLKITHKMRIIVYFADSQVRRMSLSFPLIIGTIPSPYGESTNGIRYSVNEDIMGEMEDDDDNDWISMIAADTNYHRHRDSGSAMDDGIMEKLPTYYDVLHEGPPPAAFLDDDLSHYPSPHA</sequence>
<protein>
    <submittedName>
        <fullName evidence="1">Uncharacterized protein</fullName>
    </submittedName>
</protein>
<name>A0AAD7V497_9FUNG</name>
<keyword evidence="2" id="KW-1185">Reference proteome</keyword>
<dbReference type="Proteomes" id="UP001234581">
    <property type="component" value="Unassembled WGS sequence"/>
</dbReference>
<organism evidence="1 2">
    <name type="scientific">Lichtheimia ornata</name>
    <dbReference type="NCBI Taxonomy" id="688661"/>
    <lineage>
        <taxon>Eukaryota</taxon>
        <taxon>Fungi</taxon>
        <taxon>Fungi incertae sedis</taxon>
        <taxon>Mucoromycota</taxon>
        <taxon>Mucoromycotina</taxon>
        <taxon>Mucoromycetes</taxon>
        <taxon>Mucorales</taxon>
        <taxon>Lichtheimiaceae</taxon>
        <taxon>Lichtheimia</taxon>
    </lineage>
</organism>
<evidence type="ECO:0000313" key="1">
    <source>
        <dbReference type="EMBL" id="KAJ8657945.1"/>
    </source>
</evidence>
<evidence type="ECO:0000313" key="2">
    <source>
        <dbReference type="Proteomes" id="UP001234581"/>
    </source>
</evidence>
<dbReference type="RefSeq" id="XP_058342858.1">
    <property type="nucleotide sequence ID" value="XM_058486501.1"/>
</dbReference>
<proteinExistence type="predicted"/>
<dbReference type="Gene3D" id="2.60.40.640">
    <property type="match status" value="1"/>
</dbReference>
<reference evidence="1 2" key="1">
    <citation type="submission" date="2023-03" db="EMBL/GenBank/DDBJ databases">
        <title>Genome sequence of Lichtheimia ornata CBS 291.66.</title>
        <authorList>
            <person name="Mohabir J.T."/>
            <person name="Shea T.P."/>
            <person name="Kurbessoian T."/>
            <person name="Berby B."/>
            <person name="Fontaine J."/>
            <person name="Livny J."/>
            <person name="Gnirke A."/>
            <person name="Stajich J.E."/>
            <person name="Cuomo C.A."/>
        </authorList>
    </citation>
    <scope>NUCLEOTIDE SEQUENCE [LARGE SCALE GENOMIC DNA]</scope>
    <source>
        <strain evidence="1">CBS 291.66</strain>
    </source>
</reference>
<dbReference type="GeneID" id="83213884"/>
<dbReference type="InterPro" id="IPR014752">
    <property type="entry name" value="Arrestin-like_C"/>
</dbReference>
<accession>A0AAD7V497</accession>
<gene>
    <name evidence="1" type="ORF">O0I10_006473</name>
</gene>
<comment type="caution">
    <text evidence="1">The sequence shown here is derived from an EMBL/GenBank/DDBJ whole genome shotgun (WGS) entry which is preliminary data.</text>
</comment>
<dbReference type="EMBL" id="JARTCD010000028">
    <property type="protein sequence ID" value="KAJ8657945.1"/>
    <property type="molecule type" value="Genomic_DNA"/>
</dbReference>